<name>A0ABM6GCB9_9BACT</name>
<dbReference type="RefSeq" id="WP_012056324.1">
    <property type="nucleotide sequence ID" value="NZ_CP007389.1"/>
</dbReference>
<keyword evidence="3" id="KW-0418">Kinase</keyword>
<feature type="domain" description="MOFRL" evidence="1">
    <location>
        <begin position="292"/>
        <end position="396"/>
    </location>
</feature>
<sequence length="403" mass="44633">MKELARKIINETLKHLRPERLVLEKLKNFNLKEVYVLSIGKAAWRMAYAVSNVLDVRYGIVITKYGHSFGRIDNFDIFEAGHPIPDENSIKYTKIALDYFSKLKKNDILLLLISGGGSSLFEYLEDGVTLEFLKSITSELLKKGASIDEINILRKRLSKVKGGKLTRLIQAKIIALVLSDVLGDKLEYIASGPVYPDYTTFNQVKRIVKKYKLKLGENIWNVLKKSVKLEKNVPHYIVGNIDLACKKLKMVAEKYGFNTFLLTTRLNCEARDAGKFVASIVKGINSFPKPYCVVFGGETVVKVKGNGMGGRNQELSFAAALEIEGIENVVIASVGTDGTDGPTDAAGGIVDGNTVKILRERGYSPEEFLINNDTYNGLKEAESLLITGPTGTNLNDIGFVLVR</sequence>
<dbReference type="Pfam" id="PF13660">
    <property type="entry name" value="DUF4147"/>
    <property type="match status" value="1"/>
</dbReference>
<dbReference type="Gene3D" id="3.40.1480.10">
    <property type="entry name" value="MOFRL domain"/>
    <property type="match status" value="1"/>
</dbReference>
<evidence type="ECO:0000259" key="2">
    <source>
        <dbReference type="Pfam" id="PF13660"/>
    </source>
</evidence>
<keyword evidence="4" id="KW-1185">Reference proteome</keyword>
<dbReference type="InterPro" id="IPR039760">
    <property type="entry name" value="MOFRL_protein"/>
</dbReference>
<evidence type="ECO:0000313" key="4">
    <source>
        <dbReference type="Proteomes" id="UP000185490"/>
    </source>
</evidence>
<dbReference type="InterPro" id="IPR007835">
    <property type="entry name" value="MOFRL"/>
</dbReference>
<dbReference type="InterPro" id="IPR038614">
    <property type="entry name" value="GK_N_sf"/>
</dbReference>
<protein>
    <submittedName>
        <fullName evidence="3">Glycerate kinase</fullName>
    </submittedName>
</protein>
<dbReference type="PANTHER" id="PTHR12227:SF0">
    <property type="entry name" value="GLYCERATE KINASE"/>
    <property type="match status" value="1"/>
</dbReference>
<dbReference type="SUPFAM" id="SSF82544">
    <property type="entry name" value="GckA/TtuD-like"/>
    <property type="match status" value="1"/>
</dbReference>
<dbReference type="Proteomes" id="UP000185490">
    <property type="component" value="Chromosome"/>
</dbReference>
<dbReference type="Pfam" id="PF05161">
    <property type="entry name" value="MOFRL"/>
    <property type="match status" value="1"/>
</dbReference>
<dbReference type="PANTHER" id="PTHR12227">
    <property type="entry name" value="GLYCERATE KINASE"/>
    <property type="match status" value="1"/>
</dbReference>
<organism evidence="3 4">
    <name type="scientific">Thermosipho melanesiensis</name>
    <dbReference type="NCBI Taxonomy" id="46541"/>
    <lineage>
        <taxon>Bacteria</taxon>
        <taxon>Thermotogati</taxon>
        <taxon>Thermotogota</taxon>
        <taxon>Thermotogae</taxon>
        <taxon>Thermotogales</taxon>
        <taxon>Fervidobacteriaceae</taxon>
        <taxon>Thermosipho</taxon>
    </lineage>
</organism>
<dbReference type="InterPro" id="IPR025286">
    <property type="entry name" value="MOFRL_assoc_dom"/>
</dbReference>
<gene>
    <name evidence="3" type="ORF">BW47_00470</name>
</gene>
<evidence type="ECO:0000259" key="1">
    <source>
        <dbReference type="Pfam" id="PF05161"/>
    </source>
</evidence>
<dbReference type="GO" id="GO:0016301">
    <property type="term" value="F:kinase activity"/>
    <property type="evidence" value="ECO:0007669"/>
    <property type="project" value="UniProtKB-KW"/>
</dbReference>
<keyword evidence="3" id="KW-0808">Transferase</keyword>
<accession>A0ABM6GCB9</accession>
<reference evidence="3 4" key="1">
    <citation type="submission" date="2014-02" db="EMBL/GenBank/DDBJ databases">
        <title>Diversity of Thermotogales isolates from hydrothermal vents.</title>
        <authorList>
            <person name="Haverkamp T.H.A."/>
            <person name="Lossouarn J."/>
            <person name="Geslin C."/>
            <person name="Nesbo C.L."/>
        </authorList>
    </citation>
    <scope>NUCLEOTIDE SEQUENCE [LARGE SCALE GENOMIC DNA]</scope>
    <source>
        <strain evidence="3 4">431</strain>
    </source>
</reference>
<evidence type="ECO:0000313" key="3">
    <source>
        <dbReference type="EMBL" id="APT73166.1"/>
    </source>
</evidence>
<dbReference type="Gene3D" id="3.40.50.10180">
    <property type="entry name" value="Glycerate kinase, MOFRL-like N-terminal domain"/>
    <property type="match status" value="1"/>
</dbReference>
<feature type="domain" description="MOFRL-associated" evidence="2">
    <location>
        <begin position="5"/>
        <end position="223"/>
    </location>
</feature>
<dbReference type="InterPro" id="IPR037035">
    <property type="entry name" value="GK-like_C_sf"/>
</dbReference>
<dbReference type="EMBL" id="CP007389">
    <property type="protein sequence ID" value="APT73166.1"/>
    <property type="molecule type" value="Genomic_DNA"/>
</dbReference>
<proteinExistence type="predicted"/>